<feature type="transmembrane region" description="Helical" evidence="5">
    <location>
        <begin position="104"/>
        <end position="129"/>
    </location>
</feature>
<feature type="transmembrane region" description="Helical" evidence="5">
    <location>
        <begin position="78"/>
        <end position="98"/>
    </location>
</feature>
<evidence type="ECO:0000313" key="7">
    <source>
        <dbReference type="EMBL" id="OYD82825.1"/>
    </source>
</evidence>
<name>A0A235HC48_AZOBR</name>
<comment type="subcellular location">
    <subcellularLocation>
        <location evidence="1">Membrane</location>
        <topology evidence="1">Multi-pass membrane protein</topology>
    </subcellularLocation>
</comment>
<dbReference type="InterPro" id="IPR001902">
    <property type="entry name" value="SLC26A/SulP_fam"/>
</dbReference>
<feature type="transmembrane region" description="Helical" evidence="5">
    <location>
        <begin position="211"/>
        <end position="236"/>
    </location>
</feature>
<keyword evidence="2 5" id="KW-0812">Transmembrane</keyword>
<evidence type="ECO:0000256" key="4">
    <source>
        <dbReference type="ARBA" id="ARBA00023136"/>
    </source>
</evidence>
<evidence type="ECO:0000259" key="6">
    <source>
        <dbReference type="PROSITE" id="PS50801"/>
    </source>
</evidence>
<evidence type="ECO:0000256" key="5">
    <source>
        <dbReference type="SAM" id="Phobius"/>
    </source>
</evidence>
<dbReference type="SUPFAM" id="SSF52091">
    <property type="entry name" value="SpoIIaa-like"/>
    <property type="match status" value="1"/>
</dbReference>
<feature type="transmembrane region" description="Helical" evidence="5">
    <location>
        <begin position="141"/>
        <end position="163"/>
    </location>
</feature>
<keyword evidence="3 5" id="KW-1133">Transmembrane helix</keyword>
<dbReference type="InterPro" id="IPR002645">
    <property type="entry name" value="STAS_dom"/>
</dbReference>
<comment type="caution">
    <text evidence="7">The sequence shown here is derived from an EMBL/GenBank/DDBJ whole genome shotgun (WGS) entry which is preliminary data.</text>
</comment>
<dbReference type="GO" id="GO:0055085">
    <property type="term" value="P:transmembrane transport"/>
    <property type="evidence" value="ECO:0007669"/>
    <property type="project" value="InterPro"/>
</dbReference>
<dbReference type="PROSITE" id="PS50801">
    <property type="entry name" value="STAS"/>
    <property type="match status" value="1"/>
</dbReference>
<keyword evidence="4 5" id="KW-0472">Membrane</keyword>
<dbReference type="Pfam" id="PF00916">
    <property type="entry name" value="Sulfate_transp"/>
    <property type="match status" value="1"/>
</dbReference>
<dbReference type="InterPro" id="IPR036513">
    <property type="entry name" value="STAS_dom_sf"/>
</dbReference>
<reference evidence="7 8" key="1">
    <citation type="submission" date="2017-07" db="EMBL/GenBank/DDBJ databases">
        <title>Whole genome sequence of Azospirillum brasilense 2A1, a potential biofertilizer strain.</title>
        <authorList>
            <person name="Fontana C.A."/>
            <person name="Toffoli L.M."/>
            <person name="Salazar S.M."/>
            <person name="Puglisi E."/>
            <person name="Pedraza R."/>
            <person name="Bassi D."/>
            <person name="Cocconcelli P.S."/>
        </authorList>
    </citation>
    <scope>NUCLEOTIDE SEQUENCE [LARGE SCALE GENOMIC DNA]</scope>
    <source>
        <strain evidence="7 8">2A1</strain>
        <plasmid evidence="7">unnamed</plasmid>
    </source>
</reference>
<feature type="transmembrane region" description="Helical" evidence="5">
    <location>
        <begin position="183"/>
        <end position="202"/>
    </location>
</feature>
<dbReference type="Gene3D" id="3.30.750.24">
    <property type="entry name" value="STAS domain"/>
    <property type="match status" value="1"/>
</dbReference>
<sequence length="580" mass="62142">MPHQFGWMRWLPGLLTLRHYQPSWLVHDVVAGLVLTTMLVPVGIAYAVASGVPGIYGLYATIVPLAAYALFGPSRILVLGPDSSLAAIILGIVLPLSVGDPQRAIALASMMAVVSGLVCILAGLVKLGFITELLSKPIRYGYMNGIALTVLISQLPKLFGFSIESDGPLRNLAAIAEAILDGRANWTAFAIGGGTLVVILLLKNYKRVPSILLAVVSATVVAGVLDLGTRAGISVLGPLPQGLPAFTIPWIGFDDIVVVMIGGAAVALVSFADTSVLSRTYAARTRTPVDPNQEMIGLGAANLAAGFFQGFPISSSSSRTPVAEAAGARTQLTGVVGALTVALLLLVAPNLLRHLPSAALAAVVIASAISLIEVNDLIRIYRIQRWEFWLSIVCFVGVAVLGALPGIGLAIVMAIIEFLWDGWRPYSAVLGRAEGVKGYHDITRYPDARRIPGLVLFRWDAPLFFANAELFKERVLDAVKNAPTPTRWLAVSAEPVTSVDVTAADTLEDLHKTLKDLGVELKFAELKDPVKDKMKKFGLFAQIGEKAFFPTIDDAVANYLKRHSVEWVDWEDRSMEKLVE</sequence>
<dbReference type="PANTHER" id="PTHR11814">
    <property type="entry name" value="SULFATE TRANSPORTER"/>
    <property type="match status" value="1"/>
</dbReference>
<geneLocation type="plasmid" evidence="7">
    <name>unnamed</name>
</geneLocation>
<feature type="transmembrane region" description="Helical" evidence="5">
    <location>
        <begin position="390"/>
        <end position="420"/>
    </location>
</feature>
<dbReference type="AlphaFoldDB" id="A0A235HC48"/>
<evidence type="ECO:0000313" key="8">
    <source>
        <dbReference type="Proteomes" id="UP000215367"/>
    </source>
</evidence>
<feature type="transmembrane region" description="Helical" evidence="5">
    <location>
        <begin position="54"/>
        <end position="71"/>
    </location>
</feature>
<dbReference type="Pfam" id="PF01740">
    <property type="entry name" value="STAS"/>
    <property type="match status" value="1"/>
</dbReference>
<evidence type="ECO:0000256" key="3">
    <source>
        <dbReference type="ARBA" id="ARBA00022989"/>
    </source>
</evidence>
<protein>
    <submittedName>
        <fullName evidence="7">Sodium-independent anion transporter</fullName>
    </submittedName>
</protein>
<gene>
    <name evidence="7" type="ORF">CHT98_18165</name>
</gene>
<feature type="transmembrane region" description="Helical" evidence="5">
    <location>
        <begin position="358"/>
        <end position="378"/>
    </location>
</feature>
<keyword evidence="7" id="KW-0614">Plasmid</keyword>
<evidence type="ECO:0000256" key="2">
    <source>
        <dbReference type="ARBA" id="ARBA00022692"/>
    </source>
</evidence>
<organism evidence="7 8">
    <name type="scientific">Azospirillum brasilense</name>
    <dbReference type="NCBI Taxonomy" id="192"/>
    <lineage>
        <taxon>Bacteria</taxon>
        <taxon>Pseudomonadati</taxon>
        <taxon>Pseudomonadota</taxon>
        <taxon>Alphaproteobacteria</taxon>
        <taxon>Rhodospirillales</taxon>
        <taxon>Azospirillaceae</taxon>
        <taxon>Azospirillum</taxon>
    </lineage>
</organism>
<dbReference type="CDD" id="cd07042">
    <property type="entry name" value="STAS_SulP_like_sulfate_transporter"/>
    <property type="match status" value="1"/>
</dbReference>
<feature type="transmembrane region" description="Helical" evidence="5">
    <location>
        <begin position="256"/>
        <end position="277"/>
    </location>
</feature>
<dbReference type="NCBIfam" id="TIGR00815">
    <property type="entry name" value="sulP"/>
    <property type="match status" value="1"/>
</dbReference>
<accession>A0A235HC48</accession>
<dbReference type="InterPro" id="IPR011547">
    <property type="entry name" value="SLC26A/SulP_dom"/>
</dbReference>
<dbReference type="Proteomes" id="UP000215367">
    <property type="component" value="Unassembled WGS sequence"/>
</dbReference>
<dbReference type="GO" id="GO:0016020">
    <property type="term" value="C:membrane"/>
    <property type="evidence" value="ECO:0007669"/>
    <property type="project" value="UniProtKB-SubCell"/>
</dbReference>
<dbReference type="RefSeq" id="WP_094304912.1">
    <property type="nucleotide sequence ID" value="NZ_NOWT01000018.1"/>
</dbReference>
<feature type="transmembrane region" description="Helical" evidence="5">
    <location>
        <begin position="24"/>
        <end position="48"/>
    </location>
</feature>
<proteinExistence type="predicted"/>
<dbReference type="EMBL" id="NOWT01000018">
    <property type="protein sequence ID" value="OYD82825.1"/>
    <property type="molecule type" value="Genomic_DNA"/>
</dbReference>
<evidence type="ECO:0000256" key="1">
    <source>
        <dbReference type="ARBA" id="ARBA00004141"/>
    </source>
</evidence>
<feature type="transmembrane region" description="Helical" evidence="5">
    <location>
        <begin position="332"/>
        <end position="352"/>
    </location>
</feature>
<feature type="domain" description="STAS" evidence="6">
    <location>
        <begin position="444"/>
        <end position="559"/>
    </location>
</feature>